<reference evidence="4" key="1">
    <citation type="journal article" date="2019" name="Int. J. Syst. Evol. Microbiol.">
        <title>The Global Catalogue of Microorganisms (GCM) 10K type strain sequencing project: providing services to taxonomists for standard genome sequencing and annotation.</title>
        <authorList>
            <consortium name="The Broad Institute Genomics Platform"/>
            <consortium name="The Broad Institute Genome Sequencing Center for Infectious Disease"/>
            <person name="Wu L."/>
            <person name="Ma J."/>
        </authorList>
    </citation>
    <scope>NUCLEOTIDE SEQUENCE [LARGE SCALE GENOMIC DNA]</scope>
    <source>
        <strain evidence="4">JCM 17021</strain>
    </source>
</reference>
<sequence>MKRSIVALVAGTALIALSGCAGSGAGTGDGSTLNFALSTDPGKINPITNATQAGQDVAAFTYESLVSFPVGTDPVGLLADSWVESPTEVTFTLKDGITCGDGSAFSATDVAATFEYAEKEETGSPYRGVYFPAQGLTVTPDEAANTVTFTSEQPQSFLVRTIGALPIVCASGLADPSKLDTEAFGTGPYTLTDSSAGQDYSFTLRDDYTWGPNAVTSKTAGLPKTVKAQVVASASTQVNLLQSGEIQLATVGGADRDRLKNDDYTTLDVPLRPGLIFFNQAEGRPAHDLEVRQAIGAAIDRDEVGTVASSGRGEPITNLVSPMASVCLGYDSADALPEFDVDKANSILDAAGWVAGTDGIRSKNGQTLTVKMLFPAEESAGVTAAIELLQQKLAVIGVDAVPTPSSSYTDVIFQGGDWDLVWAPIYTSLPSDWQGILSGDFPPNGGNWTYNTNQEYFDLAAQAQTLAGEESCETWTAAQDSLFTNLEVLPTYSSTSTMYGKDLTFGLSKTVIDPTSLRLTK</sequence>
<evidence type="ECO:0000313" key="3">
    <source>
        <dbReference type="EMBL" id="GAA3875514.1"/>
    </source>
</evidence>
<evidence type="ECO:0000259" key="2">
    <source>
        <dbReference type="Pfam" id="PF00496"/>
    </source>
</evidence>
<dbReference type="InterPro" id="IPR000914">
    <property type="entry name" value="SBP_5_dom"/>
</dbReference>
<proteinExistence type="predicted"/>
<comment type="caution">
    <text evidence="3">The sequence shown here is derived from an EMBL/GenBank/DDBJ whole genome shotgun (WGS) entry which is preliminary data.</text>
</comment>
<dbReference type="SUPFAM" id="SSF53850">
    <property type="entry name" value="Periplasmic binding protein-like II"/>
    <property type="match status" value="1"/>
</dbReference>
<evidence type="ECO:0000313" key="4">
    <source>
        <dbReference type="Proteomes" id="UP001501803"/>
    </source>
</evidence>
<dbReference type="PIRSF" id="PIRSF002741">
    <property type="entry name" value="MppA"/>
    <property type="match status" value="1"/>
</dbReference>
<feature type="domain" description="Solute-binding protein family 5" evidence="2">
    <location>
        <begin position="74"/>
        <end position="436"/>
    </location>
</feature>
<dbReference type="Gene3D" id="3.40.190.10">
    <property type="entry name" value="Periplasmic binding protein-like II"/>
    <property type="match status" value="1"/>
</dbReference>
<dbReference type="InterPro" id="IPR039424">
    <property type="entry name" value="SBP_5"/>
</dbReference>
<evidence type="ECO:0000256" key="1">
    <source>
        <dbReference type="SAM" id="SignalP"/>
    </source>
</evidence>
<gene>
    <name evidence="3" type="ORF">GCM10022381_17760</name>
</gene>
<dbReference type="CDD" id="cd00995">
    <property type="entry name" value="PBP2_NikA_DppA_OppA_like"/>
    <property type="match status" value="1"/>
</dbReference>
<dbReference type="EMBL" id="BAABCN010000003">
    <property type="protein sequence ID" value="GAA3875514.1"/>
    <property type="molecule type" value="Genomic_DNA"/>
</dbReference>
<organism evidence="3 4">
    <name type="scientific">Leifsonia kafniensis</name>
    <dbReference type="NCBI Taxonomy" id="475957"/>
    <lineage>
        <taxon>Bacteria</taxon>
        <taxon>Bacillati</taxon>
        <taxon>Actinomycetota</taxon>
        <taxon>Actinomycetes</taxon>
        <taxon>Micrococcales</taxon>
        <taxon>Microbacteriaceae</taxon>
        <taxon>Leifsonia</taxon>
    </lineage>
</organism>
<accession>A0ABP7KGT7</accession>
<feature type="chain" id="PRO_5046139391" evidence="1">
    <location>
        <begin position="22"/>
        <end position="521"/>
    </location>
</feature>
<dbReference type="PROSITE" id="PS51257">
    <property type="entry name" value="PROKAR_LIPOPROTEIN"/>
    <property type="match status" value="1"/>
</dbReference>
<dbReference type="PANTHER" id="PTHR30290">
    <property type="entry name" value="PERIPLASMIC BINDING COMPONENT OF ABC TRANSPORTER"/>
    <property type="match status" value="1"/>
</dbReference>
<dbReference type="Proteomes" id="UP001501803">
    <property type="component" value="Unassembled WGS sequence"/>
</dbReference>
<protein>
    <submittedName>
        <fullName evidence="3">ABC transporter substrate-binding protein</fullName>
    </submittedName>
</protein>
<dbReference type="InterPro" id="IPR030678">
    <property type="entry name" value="Peptide/Ni-bd"/>
</dbReference>
<keyword evidence="1" id="KW-0732">Signal</keyword>
<feature type="signal peptide" evidence="1">
    <location>
        <begin position="1"/>
        <end position="21"/>
    </location>
</feature>
<dbReference type="RefSeq" id="WP_345065057.1">
    <property type="nucleotide sequence ID" value="NZ_BAABCN010000003.1"/>
</dbReference>
<name>A0ABP7KGT7_9MICO</name>
<keyword evidence="4" id="KW-1185">Reference proteome</keyword>
<dbReference type="Gene3D" id="3.10.105.10">
    <property type="entry name" value="Dipeptide-binding Protein, Domain 3"/>
    <property type="match status" value="1"/>
</dbReference>
<dbReference type="Pfam" id="PF00496">
    <property type="entry name" value="SBP_bac_5"/>
    <property type="match status" value="1"/>
</dbReference>